<dbReference type="GO" id="GO:0008999">
    <property type="term" value="F:protein-N-terminal-alanine acetyltransferase activity"/>
    <property type="evidence" value="ECO:0007669"/>
    <property type="project" value="UniProtKB-UniRule"/>
</dbReference>
<dbReference type="HAMAP" id="MF_02210">
    <property type="entry name" value="RimI"/>
    <property type="match status" value="1"/>
</dbReference>
<protein>
    <recommendedName>
        <fullName evidence="2 3">[Ribosomal protein bS18]-alanine N-acetyltransferase</fullName>
        <ecNumber evidence="2 3">2.3.1.266</ecNumber>
    </recommendedName>
</protein>
<accession>A0A2I6SAY0</accession>
<keyword evidence="2 3" id="KW-0963">Cytoplasm</keyword>
<evidence type="ECO:0000256" key="1">
    <source>
        <dbReference type="ARBA" id="ARBA00022679"/>
    </source>
</evidence>
<dbReference type="SUPFAM" id="SSF55729">
    <property type="entry name" value="Acyl-CoA N-acyltransferases (Nat)"/>
    <property type="match status" value="1"/>
</dbReference>
<dbReference type="KEGG" id="atw:C0099_07950"/>
<comment type="similarity">
    <text evidence="2 3">Belongs to the acetyltransferase family. RimI subfamily.</text>
</comment>
<comment type="function">
    <text evidence="2 3">Acetylates the N-terminal alanine of ribosomal protein bS18.</text>
</comment>
<dbReference type="AlphaFoldDB" id="A0A2I6SAY0"/>
<dbReference type="InterPro" id="IPR000182">
    <property type="entry name" value="GNAT_dom"/>
</dbReference>
<dbReference type="InterPro" id="IPR043690">
    <property type="entry name" value="RimI"/>
</dbReference>
<keyword evidence="6" id="KW-1185">Reference proteome</keyword>
<dbReference type="Gene3D" id="3.40.630.30">
    <property type="match status" value="1"/>
</dbReference>
<feature type="binding site" evidence="2">
    <location>
        <position position="102"/>
    </location>
    <ligand>
        <name>acetyl-CoA</name>
        <dbReference type="ChEBI" id="CHEBI:57288"/>
    </ligand>
</feature>
<reference evidence="5 6" key="1">
    <citation type="submission" date="2018-01" db="EMBL/GenBank/DDBJ databases">
        <authorList>
            <person name="Fu G.-Y."/>
        </authorList>
    </citation>
    <scope>NUCLEOTIDE SEQUENCE [LARGE SCALE GENOMIC DNA]</scope>
    <source>
        <strain evidence="5 6">SY39</strain>
    </source>
</reference>
<dbReference type="Proteomes" id="UP000242205">
    <property type="component" value="Chromosome"/>
</dbReference>
<organism evidence="5 6">
    <name type="scientific">Pseudazoarcus pumilus</name>
    <dbReference type="NCBI Taxonomy" id="2067960"/>
    <lineage>
        <taxon>Bacteria</taxon>
        <taxon>Pseudomonadati</taxon>
        <taxon>Pseudomonadota</taxon>
        <taxon>Betaproteobacteria</taxon>
        <taxon>Rhodocyclales</taxon>
        <taxon>Zoogloeaceae</taxon>
        <taxon>Pseudazoarcus</taxon>
    </lineage>
</organism>
<dbReference type="InterPro" id="IPR050769">
    <property type="entry name" value="NAT_camello-type"/>
</dbReference>
<sequence length="141" mass="15916">MTESDLDWVAAQEADLHDFPWTRGNFADSLHAGYDARVLRIDGAAVGYAIMFRVLDEAHLLNISVMRALHNHGIGARMLRRFMDIAREQGASQMFLEVRPSNLPALALYRRLGFVAVGRRKRYYPAVDGGREDALLMRTAL</sequence>
<evidence type="ECO:0000259" key="4">
    <source>
        <dbReference type="PROSITE" id="PS51186"/>
    </source>
</evidence>
<evidence type="ECO:0000256" key="2">
    <source>
        <dbReference type="HAMAP-Rule" id="MF_02210"/>
    </source>
</evidence>
<feature type="active site" description="Proton acceptor" evidence="2">
    <location>
        <position position="97"/>
    </location>
</feature>
<keyword evidence="2" id="KW-0012">Acyltransferase</keyword>
<comment type="catalytic activity">
    <reaction evidence="2 3">
        <text>N-terminal L-alanyl-[ribosomal protein bS18] + acetyl-CoA = N-terminal N(alpha)-acetyl-L-alanyl-[ribosomal protein bS18] + CoA + H(+)</text>
        <dbReference type="Rhea" id="RHEA:43756"/>
        <dbReference type="Rhea" id="RHEA-COMP:10676"/>
        <dbReference type="Rhea" id="RHEA-COMP:10677"/>
        <dbReference type="ChEBI" id="CHEBI:15378"/>
        <dbReference type="ChEBI" id="CHEBI:57287"/>
        <dbReference type="ChEBI" id="CHEBI:57288"/>
        <dbReference type="ChEBI" id="CHEBI:64718"/>
        <dbReference type="ChEBI" id="CHEBI:83683"/>
        <dbReference type="EC" id="2.3.1.266"/>
    </reaction>
</comment>
<dbReference type="EC" id="2.3.1.266" evidence="2 3"/>
<evidence type="ECO:0000256" key="3">
    <source>
        <dbReference type="RuleBase" id="RU363094"/>
    </source>
</evidence>
<dbReference type="PANTHER" id="PTHR13947:SF37">
    <property type="entry name" value="LD18367P"/>
    <property type="match status" value="1"/>
</dbReference>
<keyword evidence="1 2" id="KW-0808">Transferase</keyword>
<gene>
    <name evidence="2 5" type="primary">rimI</name>
    <name evidence="5" type="ORF">C0099_07950</name>
</gene>
<dbReference type="PANTHER" id="PTHR13947">
    <property type="entry name" value="GNAT FAMILY N-ACETYLTRANSFERASE"/>
    <property type="match status" value="1"/>
</dbReference>
<dbReference type="GO" id="GO:0005737">
    <property type="term" value="C:cytoplasm"/>
    <property type="evidence" value="ECO:0007669"/>
    <property type="project" value="UniProtKB-SubCell"/>
</dbReference>
<comment type="subcellular location">
    <subcellularLocation>
        <location evidence="2 3">Cytoplasm</location>
    </subcellularLocation>
</comment>
<evidence type="ECO:0000313" key="6">
    <source>
        <dbReference type="Proteomes" id="UP000242205"/>
    </source>
</evidence>
<feature type="domain" description="N-acetyltransferase" evidence="4">
    <location>
        <begin position="1"/>
        <end position="141"/>
    </location>
</feature>
<dbReference type="EMBL" id="CP025682">
    <property type="protein sequence ID" value="AUN96395.1"/>
    <property type="molecule type" value="Genomic_DNA"/>
</dbReference>
<proteinExistence type="inferred from homology"/>
<dbReference type="Pfam" id="PF00583">
    <property type="entry name" value="Acetyltransf_1"/>
    <property type="match status" value="1"/>
</dbReference>
<dbReference type="PROSITE" id="PS51186">
    <property type="entry name" value="GNAT"/>
    <property type="match status" value="1"/>
</dbReference>
<dbReference type="InterPro" id="IPR016181">
    <property type="entry name" value="Acyl_CoA_acyltransferase"/>
</dbReference>
<dbReference type="CDD" id="cd04301">
    <property type="entry name" value="NAT_SF"/>
    <property type="match status" value="1"/>
</dbReference>
<feature type="active site" description="Proton donor" evidence="2">
    <location>
        <position position="109"/>
    </location>
</feature>
<dbReference type="InterPro" id="IPR006464">
    <property type="entry name" value="AcTrfase_RimI/Ard1"/>
</dbReference>
<dbReference type="NCBIfam" id="TIGR01575">
    <property type="entry name" value="rimI"/>
    <property type="match status" value="1"/>
</dbReference>
<comment type="caution">
    <text evidence="2">Lacks conserved residue(s) required for the propagation of feature annotation.</text>
</comment>
<evidence type="ECO:0000313" key="5">
    <source>
        <dbReference type="EMBL" id="AUN96395.1"/>
    </source>
</evidence>
<dbReference type="OrthoDB" id="9796919at2"/>
<name>A0A2I6SAY0_9RHOO</name>